<protein>
    <submittedName>
        <fullName evidence="5">Glycosyltransferase involved in cell wall biosynthesis</fullName>
    </submittedName>
</protein>
<evidence type="ECO:0000259" key="4">
    <source>
        <dbReference type="Pfam" id="PF13579"/>
    </source>
</evidence>
<keyword evidence="1" id="KW-0328">Glycosyltransferase</keyword>
<name>A0ABS2RHQ6_9ACTN</name>
<reference evidence="5 6" key="1">
    <citation type="submission" date="2021-01" db="EMBL/GenBank/DDBJ databases">
        <title>Sequencing the genomes of 1000 actinobacteria strains.</title>
        <authorList>
            <person name="Klenk H.-P."/>
        </authorList>
    </citation>
    <scope>NUCLEOTIDE SEQUENCE [LARGE SCALE GENOMIC DNA]</scope>
    <source>
        <strain evidence="5 6">DSM 18662</strain>
    </source>
</reference>
<dbReference type="Gene3D" id="3.40.50.2000">
    <property type="entry name" value="Glycogen Phosphorylase B"/>
    <property type="match status" value="2"/>
</dbReference>
<evidence type="ECO:0000256" key="2">
    <source>
        <dbReference type="ARBA" id="ARBA00022679"/>
    </source>
</evidence>
<accession>A0ABS2RHQ6</accession>
<dbReference type="PANTHER" id="PTHR12526">
    <property type="entry name" value="GLYCOSYLTRANSFERASE"/>
    <property type="match status" value="1"/>
</dbReference>
<sequence length="396" mass="43521">MRIALIGTRGVPAHYGGFETAVEEVGRRLADRGHEVVVFCRPTGDGDRADEYLGMRLVHLPALHRRSLETLSHTALSVVNRAMRGVDAAVLFNAANSPLLPVIRARRIPVATHVDGLEWKRAKWGPVGQRYYRAAESLAVRWSDALIADAQGIADYYREEFSAPTSLIAYGAPILTDGESDRLEELELAPGKYHLMVARFEPENHVHEIVAGYCRSSATLPLVVVGSAPYSNEYTAKIHGAADGRVRFLGGVWDQAQLDQLYGNALTYLHGHSVGGTNPSLLRAAGAATFTIAFDVDFNREVLGQPAAYFNSEDDIAEALVAAEEDPAGTQQRGKALQEAVRRYDWDDVAGRYEELCRLLAAGEFSRRRPSGRRSHTARGHAAQGELRPRRRSDAR</sequence>
<dbReference type="Pfam" id="PF13579">
    <property type="entry name" value="Glyco_trans_4_4"/>
    <property type="match status" value="1"/>
</dbReference>
<feature type="compositionally biased region" description="Basic residues" evidence="3">
    <location>
        <begin position="368"/>
        <end position="379"/>
    </location>
</feature>
<feature type="region of interest" description="Disordered" evidence="3">
    <location>
        <begin position="366"/>
        <end position="396"/>
    </location>
</feature>
<feature type="domain" description="Glycosyltransferase subfamily 4-like N-terminal" evidence="4">
    <location>
        <begin position="16"/>
        <end position="164"/>
    </location>
</feature>
<gene>
    <name evidence="5" type="ORF">JOE57_001446</name>
</gene>
<organism evidence="5 6">
    <name type="scientific">Microlunatus panaciterrae</name>
    <dbReference type="NCBI Taxonomy" id="400768"/>
    <lineage>
        <taxon>Bacteria</taxon>
        <taxon>Bacillati</taxon>
        <taxon>Actinomycetota</taxon>
        <taxon>Actinomycetes</taxon>
        <taxon>Propionibacteriales</taxon>
        <taxon>Propionibacteriaceae</taxon>
        <taxon>Microlunatus</taxon>
    </lineage>
</organism>
<evidence type="ECO:0000256" key="3">
    <source>
        <dbReference type="SAM" id="MobiDB-lite"/>
    </source>
</evidence>
<evidence type="ECO:0000256" key="1">
    <source>
        <dbReference type="ARBA" id="ARBA00022676"/>
    </source>
</evidence>
<comment type="caution">
    <text evidence="5">The sequence shown here is derived from an EMBL/GenBank/DDBJ whole genome shotgun (WGS) entry which is preliminary data.</text>
</comment>
<evidence type="ECO:0000313" key="6">
    <source>
        <dbReference type="Proteomes" id="UP000704762"/>
    </source>
</evidence>
<proteinExistence type="predicted"/>
<keyword evidence="2" id="KW-0808">Transferase</keyword>
<dbReference type="RefSeq" id="WP_204917053.1">
    <property type="nucleotide sequence ID" value="NZ_BAAAQP010000010.1"/>
</dbReference>
<evidence type="ECO:0000313" key="5">
    <source>
        <dbReference type="EMBL" id="MBM7798525.1"/>
    </source>
</evidence>
<keyword evidence="6" id="KW-1185">Reference proteome</keyword>
<dbReference type="PANTHER" id="PTHR12526:SF510">
    <property type="entry name" value="D-INOSITOL 3-PHOSPHATE GLYCOSYLTRANSFERASE"/>
    <property type="match status" value="1"/>
</dbReference>
<dbReference type="EMBL" id="JAFBCF010000001">
    <property type="protein sequence ID" value="MBM7798525.1"/>
    <property type="molecule type" value="Genomic_DNA"/>
</dbReference>
<dbReference type="InterPro" id="IPR028098">
    <property type="entry name" value="Glyco_trans_4-like_N"/>
</dbReference>
<dbReference type="Pfam" id="PF13692">
    <property type="entry name" value="Glyco_trans_1_4"/>
    <property type="match status" value="1"/>
</dbReference>
<dbReference type="SUPFAM" id="SSF53756">
    <property type="entry name" value="UDP-Glycosyltransferase/glycogen phosphorylase"/>
    <property type="match status" value="1"/>
</dbReference>
<dbReference type="Proteomes" id="UP000704762">
    <property type="component" value="Unassembled WGS sequence"/>
</dbReference>